<proteinExistence type="predicted"/>
<name>A0A0A9ETZ4_ARUDO</name>
<dbReference type="EMBL" id="GBRH01193701">
    <property type="protein sequence ID" value="JAE04195.1"/>
    <property type="molecule type" value="Transcribed_RNA"/>
</dbReference>
<accession>A0A0A9ETZ4</accession>
<organism evidence="2">
    <name type="scientific">Arundo donax</name>
    <name type="common">Giant reed</name>
    <name type="synonym">Donax arundinaceus</name>
    <dbReference type="NCBI Taxonomy" id="35708"/>
    <lineage>
        <taxon>Eukaryota</taxon>
        <taxon>Viridiplantae</taxon>
        <taxon>Streptophyta</taxon>
        <taxon>Embryophyta</taxon>
        <taxon>Tracheophyta</taxon>
        <taxon>Spermatophyta</taxon>
        <taxon>Magnoliopsida</taxon>
        <taxon>Liliopsida</taxon>
        <taxon>Poales</taxon>
        <taxon>Poaceae</taxon>
        <taxon>PACMAD clade</taxon>
        <taxon>Arundinoideae</taxon>
        <taxon>Arundineae</taxon>
        <taxon>Arundo</taxon>
    </lineage>
</organism>
<feature type="compositionally biased region" description="Gly residues" evidence="1">
    <location>
        <begin position="123"/>
        <end position="134"/>
    </location>
</feature>
<reference evidence="2" key="2">
    <citation type="journal article" date="2015" name="Data Brief">
        <title>Shoot transcriptome of the giant reed, Arundo donax.</title>
        <authorList>
            <person name="Barrero R.A."/>
            <person name="Guerrero F.D."/>
            <person name="Moolhuijzen P."/>
            <person name="Goolsby J.A."/>
            <person name="Tidwell J."/>
            <person name="Bellgard S.E."/>
            <person name="Bellgard M.I."/>
        </authorList>
    </citation>
    <scope>NUCLEOTIDE SEQUENCE</scope>
    <source>
        <tissue evidence="2">Shoot tissue taken approximately 20 cm above the soil surface</tissue>
    </source>
</reference>
<evidence type="ECO:0000256" key="1">
    <source>
        <dbReference type="SAM" id="MobiDB-lite"/>
    </source>
</evidence>
<feature type="region of interest" description="Disordered" evidence="1">
    <location>
        <begin position="113"/>
        <end position="167"/>
    </location>
</feature>
<sequence length="167" mass="18366">MNLDHSTNVLGMAQTQSSINLLQNQLISLSYFLCNTALVLLLRQSYVCSQLALKFHQQKQSFCRHQPLETKNPAQCPLLFVCNLEIAKERESSVVGLSVRIRLFPVRILPSSTSPSQELQELGDGGVGGSGGGSATEEEGRVRRRRPDSATGDTAKGGGRVRRRGWR</sequence>
<dbReference type="AlphaFoldDB" id="A0A0A9ETZ4"/>
<protein>
    <submittedName>
        <fullName evidence="2">Uncharacterized protein</fullName>
    </submittedName>
</protein>
<reference evidence="2" key="1">
    <citation type="submission" date="2014-09" db="EMBL/GenBank/DDBJ databases">
        <authorList>
            <person name="Magalhaes I.L.F."/>
            <person name="Oliveira U."/>
            <person name="Santos F.R."/>
            <person name="Vidigal T.H.D.A."/>
            <person name="Brescovit A.D."/>
            <person name="Santos A.J."/>
        </authorList>
    </citation>
    <scope>NUCLEOTIDE SEQUENCE</scope>
    <source>
        <tissue evidence="2">Shoot tissue taken approximately 20 cm above the soil surface</tissue>
    </source>
</reference>
<evidence type="ECO:0000313" key="2">
    <source>
        <dbReference type="EMBL" id="JAE04195.1"/>
    </source>
</evidence>